<dbReference type="Proteomes" id="UP000217895">
    <property type="component" value="Chromosome"/>
</dbReference>
<evidence type="ECO:0000313" key="2">
    <source>
        <dbReference type="Proteomes" id="UP000217895"/>
    </source>
</evidence>
<organism evidence="1 2">
    <name type="scientific">Leptolyngbya boryana NIES-2135</name>
    <dbReference type="NCBI Taxonomy" id="1973484"/>
    <lineage>
        <taxon>Bacteria</taxon>
        <taxon>Bacillati</taxon>
        <taxon>Cyanobacteriota</taxon>
        <taxon>Cyanophyceae</taxon>
        <taxon>Leptolyngbyales</taxon>
        <taxon>Leptolyngbyaceae</taxon>
        <taxon>Leptolyngbya group</taxon>
        <taxon>Leptolyngbya</taxon>
    </lineage>
</organism>
<keyword evidence="2" id="KW-1185">Reference proteome</keyword>
<sequence>MTVRQPRYPKEEYARLGNEIYETQVRSQVEEGNYGRIVAIDIETGAFEVADNTIEATDRLYERVPDAQPWVIRIGHRTVYRFGSRSLKKSV</sequence>
<dbReference type="EMBL" id="AP018203">
    <property type="protein sequence ID" value="BAY53399.1"/>
    <property type="molecule type" value="Genomic_DNA"/>
</dbReference>
<reference evidence="1 2" key="1">
    <citation type="submission" date="2017-06" db="EMBL/GenBank/DDBJ databases">
        <title>Genome sequencing of cyanobaciteial culture collection at National Institute for Environmental Studies (NIES).</title>
        <authorList>
            <person name="Hirose Y."/>
            <person name="Shimura Y."/>
            <person name="Fujisawa T."/>
            <person name="Nakamura Y."/>
            <person name="Kawachi M."/>
        </authorList>
    </citation>
    <scope>NUCLEOTIDE SEQUENCE [LARGE SCALE GENOMIC DNA]</scope>
    <source>
        <strain evidence="1 2">NIES-2135</strain>
    </source>
</reference>
<name>A0A1Z4J9F8_LEPBY</name>
<protein>
    <submittedName>
        <fullName evidence="1">Uncharacterized protein</fullName>
    </submittedName>
</protein>
<evidence type="ECO:0000313" key="1">
    <source>
        <dbReference type="EMBL" id="BAY53399.1"/>
    </source>
</evidence>
<accession>A0A1Z4J9F8</accession>
<gene>
    <name evidence="1" type="ORF">NIES2135_02040</name>
</gene>
<proteinExistence type="predicted"/>
<dbReference type="AlphaFoldDB" id="A0A1Z4J9F8"/>